<dbReference type="AlphaFoldDB" id="A0A1H9V0P9"/>
<keyword evidence="2" id="KW-1185">Reference proteome</keyword>
<evidence type="ECO:0000313" key="1">
    <source>
        <dbReference type="EMBL" id="SES14857.1"/>
    </source>
</evidence>
<dbReference type="EMBL" id="FOFR01000023">
    <property type="protein sequence ID" value="SES14857.1"/>
    <property type="molecule type" value="Genomic_DNA"/>
</dbReference>
<gene>
    <name evidence="1" type="ORF">SAMN05216188_12358</name>
</gene>
<dbReference type="STRING" id="402600.SAMN05216188_12358"/>
<accession>A0A1H9V0P9</accession>
<reference evidence="2" key="1">
    <citation type="submission" date="2016-10" db="EMBL/GenBank/DDBJ databases">
        <authorList>
            <person name="Varghese N."/>
            <person name="Submissions S."/>
        </authorList>
    </citation>
    <scope>NUCLEOTIDE SEQUENCE [LARGE SCALE GENOMIC DNA]</scope>
    <source>
        <strain evidence="2">CGMCC 4.3525</strain>
    </source>
</reference>
<evidence type="ECO:0000313" key="2">
    <source>
        <dbReference type="Proteomes" id="UP000199352"/>
    </source>
</evidence>
<protein>
    <submittedName>
        <fullName evidence="1">Uncharacterized protein</fullName>
    </submittedName>
</protein>
<proteinExistence type="predicted"/>
<organism evidence="1 2">
    <name type="scientific">Lentzea xinjiangensis</name>
    <dbReference type="NCBI Taxonomy" id="402600"/>
    <lineage>
        <taxon>Bacteria</taxon>
        <taxon>Bacillati</taxon>
        <taxon>Actinomycetota</taxon>
        <taxon>Actinomycetes</taxon>
        <taxon>Pseudonocardiales</taxon>
        <taxon>Pseudonocardiaceae</taxon>
        <taxon>Lentzea</taxon>
    </lineage>
</organism>
<dbReference type="Proteomes" id="UP000199352">
    <property type="component" value="Unassembled WGS sequence"/>
</dbReference>
<name>A0A1H9V0P9_9PSEU</name>
<sequence>MNAGLGGPHLFFADGHMTPSMKFKPDRADRQVVHDRVRAGDPGAAVVRAGVSG</sequence>